<dbReference type="Gene3D" id="3.30.160.660">
    <property type="match status" value="1"/>
</dbReference>
<feature type="domain" description="YcaO" evidence="1">
    <location>
        <begin position="66"/>
        <end position="443"/>
    </location>
</feature>
<evidence type="ECO:0000313" key="3">
    <source>
        <dbReference type="Proteomes" id="UP000032874"/>
    </source>
</evidence>
<comment type="caution">
    <text evidence="2">The sequence shown here is derived from an EMBL/GenBank/DDBJ whole genome shotgun (WGS) entry which is preliminary data.</text>
</comment>
<dbReference type="InterPro" id="IPR027624">
    <property type="entry name" value="TOMM_cyclo_SagD"/>
</dbReference>
<dbReference type="Pfam" id="PF02624">
    <property type="entry name" value="YcaO"/>
    <property type="match status" value="1"/>
</dbReference>
<dbReference type="STRING" id="55207.KP22_09760"/>
<reference evidence="2 3" key="1">
    <citation type="submission" date="2014-08" db="EMBL/GenBank/DDBJ databases">
        <title>Genome sequences of NCPPB Pectobacterium isolates.</title>
        <authorList>
            <person name="Glover R.H."/>
            <person name="Sapp M."/>
            <person name="Elphinstone J."/>
        </authorList>
    </citation>
    <scope>NUCLEOTIDE SEQUENCE [LARGE SCALE GENOMIC DNA]</scope>
    <source>
        <strain evidence="2 3">NCPPB 2795</strain>
    </source>
</reference>
<proteinExistence type="predicted"/>
<dbReference type="NCBIfam" id="TIGR03604">
    <property type="entry name" value="TOMM_cyclo_SagD"/>
    <property type="match status" value="1"/>
</dbReference>
<organism evidence="2 3">
    <name type="scientific">Pectobacterium betavasculorum</name>
    <dbReference type="NCBI Taxonomy" id="55207"/>
    <lineage>
        <taxon>Bacteria</taxon>
        <taxon>Pseudomonadati</taxon>
        <taxon>Pseudomonadota</taxon>
        <taxon>Gammaproteobacteria</taxon>
        <taxon>Enterobacterales</taxon>
        <taxon>Pectobacteriaceae</taxon>
        <taxon>Pectobacterium</taxon>
    </lineage>
</organism>
<dbReference type="Proteomes" id="UP000032874">
    <property type="component" value="Unassembled WGS sequence"/>
</dbReference>
<name>A0A093S7N8_9GAMM</name>
<dbReference type="InterPro" id="IPR003776">
    <property type="entry name" value="YcaO-like_dom"/>
</dbReference>
<dbReference type="Gene3D" id="3.30.1330.230">
    <property type="match status" value="1"/>
</dbReference>
<dbReference type="PROSITE" id="PS51664">
    <property type="entry name" value="YCAO"/>
    <property type="match status" value="1"/>
</dbReference>
<evidence type="ECO:0000259" key="1">
    <source>
        <dbReference type="PROSITE" id="PS51664"/>
    </source>
</evidence>
<accession>A0A093S7N8</accession>
<protein>
    <recommendedName>
        <fullName evidence="1">YcaO domain-containing protein</fullName>
    </recommendedName>
</protein>
<dbReference type="PANTHER" id="PTHR37809">
    <property type="entry name" value="RIBOSOMAL PROTEIN S12 METHYLTHIOTRANSFERASE ACCESSORY FACTOR YCAO"/>
    <property type="match status" value="1"/>
</dbReference>
<dbReference type="eggNOG" id="COG1944">
    <property type="taxonomic scope" value="Bacteria"/>
</dbReference>
<gene>
    <name evidence="2" type="ORF">KP22_09760</name>
</gene>
<dbReference type="Gene3D" id="3.30.40.250">
    <property type="match status" value="1"/>
</dbReference>
<sequence length="443" mass="50032">MKIELKSPLSRMTDVMPYLLDNRTGIIGHVQEHPVEADSPRFFRYICTAADTKAFCEYRNFVVGGGAAASREMALAKTIGEAIERYCAAIYDKTQMPLTSYERAPFPCVHPEQFVLYSSAQYSHRDFMFDPFLPSSPVRWVPAVHLKSSTQVYVPAAMVYVPYFFYKGGDETPIGQPISTGLSCHCSFEEAAIGGLCEVIERDCFMITWQARLSRDHIRQDNLSDTNRDLIQRFTAVGYQVYLMDISNESQIPAVMAVARHNTDYVPLVVAASVALSAEEAIRKALEELAHTERYAFQMKGELPRLEDDPEYNNIWGQADHVNFWLNPANARHADFLHASTHFRDFQDMPDFTGSTHAISLQNMVNKLELTGYQALICDITTPDVRELGFWVIRAMIPGYHPLFMGHHNRPLGGKRLWQVPQLLGFPGVAPDSTGNPFPHPFP</sequence>
<dbReference type="RefSeq" id="WP_039323930.1">
    <property type="nucleotide sequence ID" value="NZ_JQHM01000002.1"/>
</dbReference>
<dbReference type="PANTHER" id="PTHR37809:SF1">
    <property type="entry name" value="RIBOSOMAL PROTEIN S12 METHYLTHIOTRANSFERASE ACCESSORY FACTOR YCAO"/>
    <property type="match status" value="1"/>
</dbReference>
<dbReference type="AlphaFoldDB" id="A0A093S7N8"/>
<evidence type="ECO:0000313" key="2">
    <source>
        <dbReference type="EMBL" id="KFX06126.1"/>
    </source>
</evidence>
<dbReference type="EMBL" id="JQHM01000002">
    <property type="protein sequence ID" value="KFX06126.1"/>
    <property type="molecule type" value="Genomic_DNA"/>
</dbReference>